<evidence type="ECO:0000256" key="4">
    <source>
        <dbReference type="ARBA" id="ARBA00022475"/>
    </source>
</evidence>
<evidence type="ECO:0000259" key="9">
    <source>
        <dbReference type="PROSITE" id="PS50893"/>
    </source>
</evidence>
<evidence type="ECO:0000256" key="7">
    <source>
        <dbReference type="ARBA" id="ARBA00023136"/>
    </source>
</evidence>
<dbReference type="eggNOG" id="COG0444">
    <property type="taxonomic scope" value="Bacteria"/>
</dbReference>
<evidence type="ECO:0000256" key="1">
    <source>
        <dbReference type="ARBA" id="ARBA00004202"/>
    </source>
</evidence>
<keyword evidence="5" id="KW-0547">Nucleotide-binding</keyword>
<dbReference type="STRING" id="1089455.MOPEL_041_00130"/>
<dbReference type="Gene3D" id="3.40.50.300">
    <property type="entry name" value="P-loop containing nucleotide triphosphate hydrolases"/>
    <property type="match status" value="1"/>
</dbReference>
<dbReference type="EMBL" id="BAFE01000037">
    <property type="protein sequence ID" value="GAB48070.1"/>
    <property type="molecule type" value="Genomic_DNA"/>
</dbReference>
<feature type="domain" description="ABC transporter" evidence="9">
    <location>
        <begin position="32"/>
        <end position="281"/>
    </location>
</feature>
<dbReference type="PROSITE" id="PS00211">
    <property type="entry name" value="ABC_TRANSPORTER_1"/>
    <property type="match status" value="1"/>
</dbReference>
<dbReference type="Pfam" id="PF00005">
    <property type="entry name" value="ABC_tran"/>
    <property type="match status" value="1"/>
</dbReference>
<dbReference type="PANTHER" id="PTHR43297">
    <property type="entry name" value="OLIGOPEPTIDE TRANSPORT ATP-BINDING PROTEIN APPD"/>
    <property type="match status" value="1"/>
</dbReference>
<dbReference type="GO" id="GO:0016887">
    <property type="term" value="F:ATP hydrolysis activity"/>
    <property type="evidence" value="ECO:0007669"/>
    <property type="project" value="InterPro"/>
</dbReference>
<dbReference type="InterPro" id="IPR003593">
    <property type="entry name" value="AAA+_ATPase"/>
</dbReference>
<dbReference type="FunFam" id="3.40.50.300:FF:000016">
    <property type="entry name" value="Oligopeptide ABC transporter ATP-binding component"/>
    <property type="match status" value="1"/>
</dbReference>
<comment type="subcellular location">
    <subcellularLocation>
        <location evidence="1">Cell membrane</location>
        <topology evidence="1">Peripheral membrane protein</topology>
    </subcellularLocation>
</comment>
<protein>
    <submittedName>
        <fullName evidence="10">Putative peptide ABC transporter ATP-binding protein</fullName>
    </submittedName>
</protein>
<dbReference type="InterPro" id="IPR003439">
    <property type="entry name" value="ABC_transporter-like_ATP-bd"/>
</dbReference>
<dbReference type="InterPro" id="IPR027417">
    <property type="entry name" value="P-loop_NTPase"/>
</dbReference>
<sequence length="426" mass="46129">MAAHTPASIPDGTSATTDRRRHAVGTEPLLSIRDLTVRFTRAGEEPFTAVDHVSFDVHPGQTVGLVGESGCGKSVTSLAIMGLLPRRGNEVTGEVMFDGTDLLRLGASEMRDRRGRDVAMIFQDPLSSLNPVVPIGLQVTEVIERHRRMKRSEARPIAEELLRKVGIPDPARRLKEYPHQLSGGMRQRALIAMALACEPRLLIADEPTTALDVTIQAQILRLLRELVEESGTALIMITHDLGVVAGLCDRVNVLYGGRIVERADRHELFAAPRHPYTNGLLASIPRLDAPRGRRLDPVPGSVADNLPWDSACAFAPRCSQPIEICRERTPELVDEPSAGPRPRALRCHNPVAPEDQVTAAGRPPSAPSTATTATTTTRTTGTATPAGGGASVAAPRDVVRDERADRPDPSSHIDRHGRPDQPEETR</sequence>
<evidence type="ECO:0000256" key="8">
    <source>
        <dbReference type="SAM" id="MobiDB-lite"/>
    </source>
</evidence>
<feature type="region of interest" description="Disordered" evidence="8">
    <location>
        <begin position="1"/>
        <end position="23"/>
    </location>
</feature>
<feature type="compositionally biased region" description="Low complexity" evidence="8">
    <location>
        <begin position="358"/>
        <end position="396"/>
    </location>
</feature>
<dbReference type="PROSITE" id="PS50893">
    <property type="entry name" value="ABC_TRANSPORTER_2"/>
    <property type="match status" value="1"/>
</dbReference>
<comment type="similarity">
    <text evidence="2">Belongs to the ABC transporter superfamily.</text>
</comment>
<proteinExistence type="inferred from homology"/>
<dbReference type="InterPro" id="IPR017871">
    <property type="entry name" value="ABC_transporter-like_CS"/>
</dbReference>
<name>H5UQR2_9MICO</name>
<evidence type="ECO:0000313" key="11">
    <source>
        <dbReference type="Proteomes" id="UP000004367"/>
    </source>
</evidence>
<keyword evidence="4" id="KW-1003">Cell membrane</keyword>
<keyword evidence="7" id="KW-0472">Membrane</keyword>
<dbReference type="NCBIfam" id="TIGR01727">
    <property type="entry name" value="oligo_HPY"/>
    <property type="match status" value="1"/>
</dbReference>
<evidence type="ECO:0000256" key="2">
    <source>
        <dbReference type="ARBA" id="ARBA00005417"/>
    </source>
</evidence>
<accession>H5UQR2</accession>
<dbReference type="GO" id="GO:0005886">
    <property type="term" value="C:plasma membrane"/>
    <property type="evidence" value="ECO:0007669"/>
    <property type="project" value="UniProtKB-SubCell"/>
</dbReference>
<keyword evidence="6 10" id="KW-0067">ATP-binding</keyword>
<keyword evidence="3" id="KW-0813">Transport</keyword>
<feature type="compositionally biased region" description="Basic and acidic residues" evidence="8">
    <location>
        <begin position="397"/>
        <end position="426"/>
    </location>
</feature>
<gene>
    <name evidence="10" type="ORF">MOPEL_041_00130</name>
</gene>
<dbReference type="GO" id="GO:0015833">
    <property type="term" value="P:peptide transport"/>
    <property type="evidence" value="ECO:0007669"/>
    <property type="project" value="InterPro"/>
</dbReference>
<evidence type="ECO:0000313" key="10">
    <source>
        <dbReference type="EMBL" id="GAB48070.1"/>
    </source>
</evidence>
<keyword evidence="11" id="KW-1185">Reference proteome</keyword>
<dbReference type="Pfam" id="PF08352">
    <property type="entry name" value="oligo_HPY"/>
    <property type="match status" value="1"/>
</dbReference>
<dbReference type="InterPro" id="IPR013563">
    <property type="entry name" value="Oligopep_ABC_C"/>
</dbReference>
<evidence type="ECO:0000256" key="5">
    <source>
        <dbReference type="ARBA" id="ARBA00022741"/>
    </source>
</evidence>
<dbReference type="SUPFAM" id="SSF52540">
    <property type="entry name" value="P-loop containing nucleoside triphosphate hydrolases"/>
    <property type="match status" value="1"/>
</dbReference>
<dbReference type="Proteomes" id="UP000004367">
    <property type="component" value="Unassembled WGS sequence"/>
</dbReference>
<dbReference type="GO" id="GO:0005524">
    <property type="term" value="F:ATP binding"/>
    <property type="evidence" value="ECO:0007669"/>
    <property type="project" value="UniProtKB-KW"/>
</dbReference>
<comment type="caution">
    <text evidence="10">The sequence shown here is derived from an EMBL/GenBank/DDBJ whole genome shotgun (WGS) entry which is preliminary data.</text>
</comment>
<dbReference type="InterPro" id="IPR050388">
    <property type="entry name" value="ABC_Ni/Peptide_Import"/>
</dbReference>
<evidence type="ECO:0000256" key="3">
    <source>
        <dbReference type="ARBA" id="ARBA00022448"/>
    </source>
</evidence>
<dbReference type="PANTHER" id="PTHR43297:SF2">
    <property type="entry name" value="DIPEPTIDE TRANSPORT ATP-BINDING PROTEIN DPPD"/>
    <property type="match status" value="1"/>
</dbReference>
<reference evidence="10 11" key="1">
    <citation type="submission" date="2012-02" db="EMBL/GenBank/DDBJ databases">
        <title>Whole genome shotgun sequence of Mobilicoccus pelagius NBRC 104925.</title>
        <authorList>
            <person name="Yoshida Y."/>
            <person name="Hosoyama A."/>
            <person name="Tsuchikane K."/>
            <person name="Katsumata H."/>
            <person name="Yamazaki S."/>
            <person name="Fujita N."/>
        </authorList>
    </citation>
    <scope>NUCLEOTIDE SEQUENCE [LARGE SCALE GENOMIC DNA]</scope>
    <source>
        <strain evidence="10 11">NBRC 104925</strain>
    </source>
</reference>
<dbReference type="SMART" id="SM00382">
    <property type="entry name" value="AAA"/>
    <property type="match status" value="1"/>
</dbReference>
<feature type="region of interest" description="Disordered" evidence="8">
    <location>
        <begin position="355"/>
        <end position="426"/>
    </location>
</feature>
<dbReference type="AlphaFoldDB" id="H5UQR2"/>
<evidence type="ECO:0000256" key="6">
    <source>
        <dbReference type="ARBA" id="ARBA00022840"/>
    </source>
</evidence>
<dbReference type="CDD" id="cd03257">
    <property type="entry name" value="ABC_NikE_OppD_transporters"/>
    <property type="match status" value="1"/>
</dbReference>
<organism evidence="10 11">
    <name type="scientific">Mobilicoccus pelagius NBRC 104925</name>
    <dbReference type="NCBI Taxonomy" id="1089455"/>
    <lineage>
        <taxon>Bacteria</taxon>
        <taxon>Bacillati</taxon>
        <taxon>Actinomycetota</taxon>
        <taxon>Actinomycetes</taxon>
        <taxon>Micrococcales</taxon>
        <taxon>Dermatophilaceae</taxon>
        <taxon>Mobilicoccus</taxon>
    </lineage>
</organism>